<sequence>MRNTVKQKLITLVQLLFVLIFIVFEEIIWEGIAKPFYTWVHSLKALEKIEAWLQKVNATAILVIFVLMLVFVELLGIYAGVLFVSGKLLLGITIYASKIPIAAFTFWMFRVTEEKLMQFGWFRWIYEKTMIAIDWLKSLEIYQNTMKRLKKTKEHFRVFKRKYFSQDSPFIAKMKKLYSGIKQVLKR</sequence>
<gene>
    <name evidence="2" type="ORF">IMZ28_09140</name>
</gene>
<dbReference type="Proteomes" id="UP000595074">
    <property type="component" value="Chromosome"/>
</dbReference>
<keyword evidence="1" id="KW-0472">Membrane</keyword>
<accession>A0A7M1S6P0</accession>
<reference evidence="2 3" key="1">
    <citation type="submission" date="2020-10" db="EMBL/GenBank/DDBJ databases">
        <title>The genome of sulfurovum sp.</title>
        <authorList>
            <person name="Xie S."/>
            <person name="Shao Z."/>
            <person name="Jiang L."/>
        </authorList>
    </citation>
    <scope>NUCLEOTIDE SEQUENCE [LARGE SCALE GENOMIC DNA]</scope>
    <source>
        <strain evidence="2 3">ST-419</strain>
    </source>
</reference>
<keyword evidence="1" id="KW-1133">Transmembrane helix</keyword>
<feature type="transmembrane region" description="Helical" evidence="1">
    <location>
        <begin position="57"/>
        <end position="81"/>
    </location>
</feature>
<evidence type="ECO:0000313" key="3">
    <source>
        <dbReference type="Proteomes" id="UP000595074"/>
    </source>
</evidence>
<keyword evidence="1" id="KW-0812">Transmembrane</keyword>
<feature type="transmembrane region" description="Helical" evidence="1">
    <location>
        <begin position="88"/>
        <end position="109"/>
    </location>
</feature>
<protein>
    <recommendedName>
        <fullName evidence="4">Bll5565 protein</fullName>
    </recommendedName>
</protein>
<organism evidence="2 3">
    <name type="scientific">Sulfurovum indicum</name>
    <dbReference type="NCBI Taxonomy" id="2779528"/>
    <lineage>
        <taxon>Bacteria</taxon>
        <taxon>Pseudomonadati</taxon>
        <taxon>Campylobacterota</taxon>
        <taxon>Epsilonproteobacteria</taxon>
        <taxon>Campylobacterales</taxon>
        <taxon>Sulfurovaceae</taxon>
        <taxon>Sulfurovum</taxon>
    </lineage>
</organism>
<evidence type="ECO:0000256" key="1">
    <source>
        <dbReference type="SAM" id="Phobius"/>
    </source>
</evidence>
<proteinExistence type="predicted"/>
<name>A0A7M1S6P0_9BACT</name>
<dbReference type="AlphaFoldDB" id="A0A7M1S6P0"/>
<dbReference type="KEGG" id="sinu:IMZ28_09140"/>
<keyword evidence="3" id="KW-1185">Reference proteome</keyword>
<evidence type="ECO:0008006" key="4">
    <source>
        <dbReference type="Google" id="ProtNLM"/>
    </source>
</evidence>
<evidence type="ECO:0000313" key="2">
    <source>
        <dbReference type="EMBL" id="QOR63028.1"/>
    </source>
</evidence>
<dbReference type="EMBL" id="CP063164">
    <property type="protein sequence ID" value="QOR63028.1"/>
    <property type="molecule type" value="Genomic_DNA"/>
</dbReference>